<dbReference type="GO" id="GO:0007129">
    <property type="term" value="P:homologous chromosome pairing at meiosis"/>
    <property type="evidence" value="ECO:0007669"/>
    <property type="project" value="TreeGrafter"/>
</dbReference>
<sequence>MDSSTTKPSMEEENETQRKAFAETLKVALAMSIIRSKPEGVTSKEYAQQLAIRLKETDSSWKTKVPKTQWLNSKPMETSLEQFCRSGIGMIGCKMTRVV</sequence>
<dbReference type="AlphaFoldDB" id="A0A7M5TTW0"/>
<accession>A0A7M5TTW0</accession>
<evidence type="ECO:0000313" key="3">
    <source>
        <dbReference type="EnsemblMetazoa" id="CLYHEMP001824.2"/>
    </source>
</evidence>
<dbReference type="OrthoDB" id="6351423at2759"/>
<evidence type="ECO:0000256" key="2">
    <source>
        <dbReference type="ARBA" id="ARBA00093453"/>
    </source>
</evidence>
<dbReference type="EnsemblMetazoa" id="CLYHEMT001824.2">
    <property type="protein sequence ID" value="CLYHEMP001824.2"/>
    <property type="gene ID" value="CLYHEMG001824"/>
</dbReference>
<dbReference type="Proteomes" id="UP000594262">
    <property type="component" value="Unplaced"/>
</dbReference>
<dbReference type="PANTHER" id="PTHR28575:SF1">
    <property type="entry name" value="MEIOSIS-SPECIFIC PROTEIN MEI4"/>
    <property type="match status" value="1"/>
</dbReference>
<dbReference type="Pfam" id="PF13971">
    <property type="entry name" value="Mei4"/>
    <property type="match status" value="1"/>
</dbReference>
<proteinExistence type="inferred from homology"/>
<dbReference type="PANTHER" id="PTHR28575">
    <property type="entry name" value="MEIOSIS-SPECIFIC PROTEIN MEI4"/>
    <property type="match status" value="1"/>
</dbReference>
<dbReference type="GO" id="GO:0006310">
    <property type="term" value="P:DNA recombination"/>
    <property type="evidence" value="ECO:0007669"/>
    <property type="project" value="InterPro"/>
</dbReference>
<dbReference type="GO" id="GO:0007283">
    <property type="term" value="P:spermatogenesis"/>
    <property type="evidence" value="ECO:0007669"/>
    <property type="project" value="TreeGrafter"/>
</dbReference>
<evidence type="ECO:0000256" key="1">
    <source>
        <dbReference type="ARBA" id="ARBA00023254"/>
    </source>
</evidence>
<keyword evidence="1" id="KW-0469">Meiosis</keyword>
<comment type="similarity">
    <text evidence="2">Belongs to the MEI4L family.</text>
</comment>
<dbReference type="InterPro" id="IPR025888">
    <property type="entry name" value="MEI4"/>
</dbReference>
<dbReference type="GO" id="GO:0042138">
    <property type="term" value="P:meiotic DNA double-strand break formation"/>
    <property type="evidence" value="ECO:0007669"/>
    <property type="project" value="InterPro"/>
</dbReference>
<protein>
    <submittedName>
        <fullName evidence="3">Uncharacterized protein</fullName>
    </submittedName>
</protein>
<organism evidence="3 4">
    <name type="scientific">Clytia hemisphaerica</name>
    <dbReference type="NCBI Taxonomy" id="252671"/>
    <lineage>
        <taxon>Eukaryota</taxon>
        <taxon>Metazoa</taxon>
        <taxon>Cnidaria</taxon>
        <taxon>Hydrozoa</taxon>
        <taxon>Hydroidolina</taxon>
        <taxon>Leptothecata</taxon>
        <taxon>Obeliida</taxon>
        <taxon>Clytiidae</taxon>
        <taxon>Clytia</taxon>
    </lineage>
</organism>
<reference evidence="3" key="1">
    <citation type="submission" date="2021-01" db="UniProtKB">
        <authorList>
            <consortium name="EnsemblMetazoa"/>
        </authorList>
    </citation>
    <scope>IDENTIFICATION</scope>
</reference>
<keyword evidence="4" id="KW-1185">Reference proteome</keyword>
<dbReference type="GO" id="GO:0000800">
    <property type="term" value="C:lateral element"/>
    <property type="evidence" value="ECO:0007669"/>
    <property type="project" value="TreeGrafter"/>
</dbReference>
<name>A0A7M5TTW0_9CNID</name>
<evidence type="ECO:0000313" key="4">
    <source>
        <dbReference type="Proteomes" id="UP000594262"/>
    </source>
</evidence>
<dbReference type="GO" id="GO:0048477">
    <property type="term" value="P:oogenesis"/>
    <property type="evidence" value="ECO:0007669"/>
    <property type="project" value="TreeGrafter"/>
</dbReference>